<gene>
    <name evidence="4" type="ORF">Agub_g5935</name>
</gene>
<dbReference type="Pfam" id="PF01847">
    <property type="entry name" value="VHL"/>
    <property type="match status" value="1"/>
</dbReference>
<dbReference type="Proteomes" id="UP001054857">
    <property type="component" value="Unassembled WGS sequence"/>
</dbReference>
<evidence type="ECO:0000256" key="1">
    <source>
        <dbReference type="ARBA" id="ARBA00010057"/>
    </source>
</evidence>
<organism evidence="4 5">
    <name type="scientific">Astrephomene gubernaculifera</name>
    <dbReference type="NCBI Taxonomy" id="47775"/>
    <lineage>
        <taxon>Eukaryota</taxon>
        <taxon>Viridiplantae</taxon>
        <taxon>Chlorophyta</taxon>
        <taxon>core chlorophytes</taxon>
        <taxon>Chlorophyceae</taxon>
        <taxon>CS clade</taxon>
        <taxon>Chlamydomonadales</taxon>
        <taxon>Astrephomenaceae</taxon>
        <taxon>Astrephomene</taxon>
    </lineage>
</organism>
<name>A0AAD3HL60_9CHLO</name>
<proteinExistence type="inferred from homology"/>
<feature type="domain" description="von Hippel-Lindau disease tumour suppressor beta" evidence="3">
    <location>
        <begin position="34"/>
        <end position="112"/>
    </location>
</feature>
<dbReference type="AlphaFoldDB" id="A0AAD3HL60"/>
<accession>A0AAD3HL60</accession>
<dbReference type="InterPro" id="IPR036208">
    <property type="entry name" value="VHL_sf"/>
</dbReference>
<comment type="similarity">
    <text evidence="1">Belongs to the VHL family.</text>
</comment>
<evidence type="ECO:0000313" key="4">
    <source>
        <dbReference type="EMBL" id="GFR44646.1"/>
    </source>
</evidence>
<evidence type="ECO:0000256" key="2">
    <source>
        <dbReference type="SAM" id="MobiDB-lite"/>
    </source>
</evidence>
<dbReference type="InterPro" id="IPR024053">
    <property type="entry name" value="VHL_beta_dom"/>
</dbReference>
<dbReference type="EMBL" id="BMAR01000008">
    <property type="protein sequence ID" value="GFR44646.1"/>
    <property type="molecule type" value="Genomic_DNA"/>
</dbReference>
<sequence length="478" mass="50847">MGAVYSRFRNMASTINSEEPQTATPWRFTDGEKIASLNSRFRVNMCFKNRTSRDIEAFWLNFEGKEVSYGIAKPGMTLLLYTYLSHPWVFRFKDDGAEALVVHGKTVAWPSHVQQFADVVEAPLLEWSPSTHATDFRKRAPGFAHDVQNLLRAYYAQRKHTGRLGSDGGSRSGGKSRRSSVGGMAEDPSPTGALSGCFGGKMWHWRGHEECLALPSALVNQGECMQETTSVATPRASSTEELGLLGSLPFDIILEIAAHMAPKLHVELPMHKDDAEIMPRDVRPGHGPIAFLAAKLLGPSPPPAPNVAPGAWFAAGMAHDAQGVGPLAVGAGIGAFFANGAVPAGGAQEQQAGQAVDEQAVSEVVKYMEAVALAELAVGHAEAMHREQLEQAPVLLARVQAEMAAALKAAADAAQPAAQAEAAQVEQQGAVAHDAQQGPDNGGVVDQVPGLEPIMEDTDDSEVVDDDEYGTGDEGDVA</sequence>
<feature type="region of interest" description="Disordered" evidence="2">
    <location>
        <begin position="161"/>
        <end position="191"/>
    </location>
</feature>
<protein>
    <recommendedName>
        <fullName evidence="3">von Hippel-Lindau disease tumour suppressor beta domain-containing protein</fullName>
    </recommendedName>
</protein>
<reference evidence="4 5" key="1">
    <citation type="journal article" date="2021" name="Sci. Rep.">
        <title>Genome sequencing of the multicellular alga Astrephomene provides insights into convergent evolution of germ-soma differentiation.</title>
        <authorList>
            <person name="Yamashita S."/>
            <person name="Yamamoto K."/>
            <person name="Matsuzaki R."/>
            <person name="Suzuki S."/>
            <person name="Yamaguchi H."/>
            <person name="Hirooka S."/>
            <person name="Minakuchi Y."/>
            <person name="Miyagishima S."/>
            <person name="Kawachi M."/>
            <person name="Toyoda A."/>
            <person name="Nozaki H."/>
        </authorList>
    </citation>
    <scope>NUCLEOTIDE SEQUENCE [LARGE SCALE GENOMIC DNA]</scope>
    <source>
        <strain evidence="4 5">NIES-4017</strain>
    </source>
</reference>
<dbReference type="InterPro" id="IPR022772">
    <property type="entry name" value="VHL_tumour_suppress_b/a_dom"/>
</dbReference>
<dbReference type="CDD" id="cd05468">
    <property type="entry name" value="pVHL"/>
    <property type="match status" value="1"/>
</dbReference>
<feature type="region of interest" description="Disordered" evidence="2">
    <location>
        <begin position="425"/>
        <end position="478"/>
    </location>
</feature>
<evidence type="ECO:0000313" key="5">
    <source>
        <dbReference type="Proteomes" id="UP001054857"/>
    </source>
</evidence>
<dbReference type="Gene3D" id="2.60.40.780">
    <property type="entry name" value="von Hippel-Lindau disease tumour suppressor, beta domain"/>
    <property type="match status" value="1"/>
</dbReference>
<dbReference type="InterPro" id="IPR037140">
    <property type="entry name" value="VHL_beta_dom_sf"/>
</dbReference>
<keyword evidence="5" id="KW-1185">Reference proteome</keyword>
<feature type="compositionally biased region" description="Acidic residues" evidence="2">
    <location>
        <begin position="454"/>
        <end position="478"/>
    </location>
</feature>
<evidence type="ECO:0000259" key="3">
    <source>
        <dbReference type="Pfam" id="PF01847"/>
    </source>
</evidence>
<comment type="caution">
    <text evidence="4">The sequence shown here is derived from an EMBL/GenBank/DDBJ whole genome shotgun (WGS) entry which is preliminary data.</text>
</comment>
<dbReference type="SUPFAM" id="SSF49468">
    <property type="entry name" value="VHL"/>
    <property type="match status" value="1"/>
</dbReference>